<keyword evidence="3" id="KW-1185">Reference proteome</keyword>
<organism evidence="2 3">
    <name type="scientific">Candidatus Borkfalkia ceftriaxoniphila</name>
    <dbReference type="NCBI Taxonomy" id="2508949"/>
    <lineage>
        <taxon>Bacteria</taxon>
        <taxon>Bacillati</taxon>
        <taxon>Bacillota</taxon>
        <taxon>Clostridia</taxon>
        <taxon>Christensenellales</taxon>
        <taxon>Christensenellaceae</taxon>
        <taxon>Candidatus Borkfalkia</taxon>
    </lineage>
</organism>
<protein>
    <submittedName>
        <fullName evidence="2">Acyl carrier protein</fullName>
    </submittedName>
</protein>
<proteinExistence type="predicted"/>
<dbReference type="PROSITE" id="PS50075">
    <property type="entry name" value="CARRIER"/>
    <property type="match status" value="1"/>
</dbReference>
<gene>
    <name evidence="2" type="ORF">ESZ91_10570</name>
</gene>
<comment type="caution">
    <text evidence="2">The sequence shown here is derived from an EMBL/GenBank/DDBJ whole genome shotgun (WGS) entry which is preliminary data.</text>
</comment>
<accession>A0A4Q2K7P5</accession>
<reference evidence="2 3" key="1">
    <citation type="journal article" date="2019" name="Gut">
        <title>Antibiotics-induced monodominance of a novel gut bacterial order.</title>
        <authorList>
            <person name="Hildebrand F."/>
            <person name="Moitinho-Silva L."/>
            <person name="Blasche S."/>
            <person name="Jahn M.T."/>
            <person name="Gossmann T.I."/>
            <person name="Heuerta-Cepas J."/>
            <person name="Hercog R."/>
            <person name="Luetge M."/>
            <person name="Bahram M."/>
            <person name="Pryszlak A."/>
            <person name="Alves R.J."/>
            <person name="Waszak S.M."/>
            <person name="Zhu A."/>
            <person name="Ye L."/>
            <person name="Costea P.I."/>
            <person name="Aalvink S."/>
            <person name="Belzer C."/>
            <person name="Forslund S.K."/>
            <person name="Sunagawa S."/>
            <person name="Hentschel U."/>
            <person name="Merten C."/>
            <person name="Patil K.R."/>
            <person name="Benes V."/>
            <person name="Bork P."/>
        </authorList>
    </citation>
    <scope>NUCLEOTIDE SEQUENCE [LARGE SCALE GENOMIC DNA]</scope>
    <source>
        <strain evidence="2 3">HDS1380</strain>
    </source>
</reference>
<dbReference type="Gene3D" id="1.10.1200.10">
    <property type="entry name" value="ACP-like"/>
    <property type="match status" value="1"/>
</dbReference>
<dbReference type="AlphaFoldDB" id="A0A4Q2K7P5"/>
<dbReference type="Proteomes" id="UP000291269">
    <property type="component" value="Unassembled WGS sequence"/>
</dbReference>
<sequence length="73" mass="8159">MKELIQLLKEIRPDVDFENNTALIDQGVLDSLDIMEIVAEITDRFDVSISPADIVPANFNSAAALWAMIEKLK</sequence>
<dbReference type="RefSeq" id="WP_129227063.1">
    <property type="nucleotide sequence ID" value="NZ_SDOZ01000004.1"/>
</dbReference>
<dbReference type="EMBL" id="SDOZ01000004">
    <property type="protein sequence ID" value="RXZ58091.1"/>
    <property type="molecule type" value="Genomic_DNA"/>
</dbReference>
<dbReference type="SUPFAM" id="SSF47336">
    <property type="entry name" value="ACP-like"/>
    <property type="match status" value="1"/>
</dbReference>
<evidence type="ECO:0000313" key="3">
    <source>
        <dbReference type="Proteomes" id="UP000291269"/>
    </source>
</evidence>
<feature type="domain" description="Carrier" evidence="1">
    <location>
        <begin position="1"/>
        <end position="73"/>
    </location>
</feature>
<dbReference type="InterPro" id="IPR036736">
    <property type="entry name" value="ACP-like_sf"/>
</dbReference>
<evidence type="ECO:0000259" key="1">
    <source>
        <dbReference type="PROSITE" id="PS50075"/>
    </source>
</evidence>
<name>A0A4Q2K7P5_9FIRM</name>
<dbReference type="OrthoDB" id="9812291at2"/>
<evidence type="ECO:0000313" key="2">
    <source>
        <dbReference type="EMBL" id="RXZ58091.1"/>
    </source>
</evidence>
<dbReference type="InterPro" id="IPR009081">
    <property type="entry name" value="PP-bd_ACP"/>
</dbReference>
<dbReference type="Pfam" id="PF00550">
    <property type="entry name" value="PP-binding"/>
    <property type="match status" value="1"/>
</dbReference>